<protein>
    <submittedName>
        <fullName evidence="1">Uncharacterized protein</fullName>
    </submittedName>
</protein>
<dbReference type="Pfam" id="PF12311">
    <property type="entry name" value="DUF3632"/>
    <property type="match status" value="1"/>
</dbReference>
<gene>
    <name evidence="1" type="ORF">GQ43DRAFT_445421</name>
</gene>
<organism evidence="1 2">
    <name type="scientific">Delitschia confertaspora ATCC 74209</name>
    <dbReference type="NCBI Taxonomy" id="1513339"/>
    <lineage>
        <taxon>Eukaryota</taxon>
        <taxon>Fungi</taxon>
        <taxon>Dikarya</taxon>
        <taxon>Ascomycota</taxon>
        <taxon>Pezizomycotina</taxon>
        <taxon>Dothideomycetes</taxon>
        <taxon>Pleosporomycetidae</taxon>
        <taxon>Pleosporales</taxon>
        <taxon>Delitschiaceae</taxon>
        <taxon>Delitschia</taxon>
    </lineage>
</organism>
<dbReference type="InterPro" id="IPR022085">
    <property type="entry name" value="OpdG"/>
</dbReference>
<reference evidence="1" key="1">
    <citation type="journal article" date="2020" name="Stud. Mycol.">
        <title>101 Dothideomycetes genomes: a test case for predicting lifestyles and emergence of pathogens.</title>
        <authorList>
            <person name="Haridas S."/>
            <person name="Albert R."/>
            <person name="Binder M."/>
            <person name="Bloem J."/>
            <person name="Labutti K."/>
            <person name="Salamov A."/>
            <person name="Andreopoulos B."/>
            <person name="Baker S."/>
            <person name="Barry K."/>
            <person name="Bills G."/>
            <person name="Bluhm B."/>
            <person name="Cannon C."/>
            <person name="Castanera R."/>
            <person name="Culley D."/>
            <person name="Daum C."/>
            <person name="Ezra D."/>
            <person name="Gonzalez J."/>
            <person name="Henrissat B."/>
            <person name="Kuo A."/>
            <person name="Liang C."/>
            <person name="Lipzen A."/>
            <person name="Lutzoni F."/>
            <person name="Magnuson J."/>
            <person name="Mondo S."/>
            <person name="Nolan M."/>
            <person name="Ohm R."/>
            <person name="Pangilinan J."/>
            <person name="Park H.-J."/>
            <person name="Ramirez L."/>
            <person name="Alfaro M."/>
            <person name="Sun H."/>
            <person name="Tritt A."/>
            <person name="Yoshinaga Y."/>
            <person name="Zwiers L.-H."/>
            <person name="Turgeon B."/>
            <person name="Goodwin S."/>
            <person name="Spatafora J."/>
            <person name="Crous P."/>
            <person name="Grigoriev I."/>
        </authorList>
    </citation>
    <scope>NUCLEOTIDE SEQUENCE</scope>
    <source>
        <strain evidence="1">ATCC 74209</strain>
    </source>
</reference>
<proteinExistence type="predicted"/>
<dbReference type="EMBL" id="ML994485">
    <property type="protein sequence ID" value="KAF2196096.1"/>
    <property type="molecule type" value="Genomic_DNA"/>
</dbReference>
<comment type="caution">
    <text evidence="1">The sequence shown here is derived from an EMBL/GenBank/DDBJ whole genome shotgun (WGS) entry which is preliminary data.</text>
</comment>
<evidence type="ECO:0000313" key="1">
    <source>
        <dbReference type="EMBL" id="KAF2196096.1"/>
    </source>
</evidence>
<dbReference type="PANTHER" id="PTHR38797:SF4">
    <property type="entry name" value="NUCLEAR PORE COMPLEX PROTEIN NUP85"/>
    <property type="match status" value="1"/>
</dbReference>
<accession>A0A9P4JAS5</accession>
<sequence>MTSHWAQTQREGWLCDLYGKDSGDGTRKLPNKSVQSQLVSVLDNLLSGKSSPKESAAKTASLIMSQENVDIPWNNLLGLYLDAVEKFADEKDLKALVDYIVELASLPDAVNEGPETKTLDVGGKTLRIEPGQAVVFEEGTLWRDLPRFSSNVTESFQGPERYLTNLRPPVSPGVAKATWRNLNTYIALIAKSTDAQRIPVLARQVGLGLKTMAMALEYSPDTRLGKNIELHAPAAAQWLRIAGDEIDRLCRDGTQRMAIGDLWAGSGGSEVCDSARLQFWRARIVELGY</sequence>
<keyword evidence="2" id="KW-1185">Reference proteome</keyword>
<dbReference type="InterPro" id="IPR053204">
    <property type="entry name" value="Oxopyrrolidines_Biosynth-assoc"/>
</dbReference>
<dbReference type="PANTHER" id="PTHR38797">
    <property type="entry name" value="NUCLEAR PORE COMPLEX PROTEIN NUP85-RELATED"/>
    <property type="match status" value="1"/>
</dbReference>
<dbReference type="OrthoDB" id="3350591at2759"/>
<dbReference type="Proteomes" id="UP000799536">
    <property type="component" value="Unassembled WGS sequence"/>
</dbReference>
<name>A0A9P4JAS5_9PLEO</name>
<evidence type="ECO:0000313" key="2">
    <source>
        <dbReference type="Proteomes" id="UP000799536"/>
    </source>
</evidence>
<dbReference type="AlphaFoldDB" id="A0A9P4JAS5"/>